<proteinExistence type="predicted"/>
<keyword evidence="1" id="KW-1133">Transmembrane helix</keyword>
<evidence type="ECO:0000313" key="2">
    <source>
        <dbReference type="EMBL" id="SHM44976.1"/>
    </source>
</evidence>
<feature type="transmembrane region" description="Helical" evidence="1">
    <location>
        <begin position="80"/>
        <end position="97"/>
    </location>
</feature>
<feature type="transmembrane region" description="Helical" evidence="1">
    <location>
        <begin position="57"/>
        <end position="74"/>
    </location>
</feature>
<reference evidence="2 3" key="1">
    <citation type="submission" date="2016-11" db="EMBL/GenBank/DDBJ databases">
        <authorList>
            <person name="Jaros S."/>
            <person name="Januszkiewicz K."/>
            <person name="Wedrychowicz H."/>
        </authorList>
    </citation>
    <scope>NUCLEOTIDE SEQUENCE [LARGE SCALE GENOMIC DNA]</scope>
    <source>
        <strain evidence="2 3">DSM 27406</strain>
    </source>
</reference>
<dbReference type="RefSeq" id="WP_073084973.1">
    <property type="nucleotide sequence ID" value="NZ_FRBL01000008.1"/>
</dbReference>
<sequence length="178" mass="19939">MEERLLAEKICSGFTVLSIDPSQGEFWMKPAWKFAYYNAAKKEQNGSVEIYPARYESYLVAALASIMTIMALVLKAYTPALVGISIVVIILLLTKLIPRKKMIFDKAGIKIPGNEFKWSDFDGAYIAMLAIGKQRHAMLVLAKGDEPAVYINISHYIDVSKVATPVRDFQPASYKVRL</sequence>
<protein>
    <submittedName>
        <fullName evidence="2">Uncharacterized protein</fullName>
    </submittedName>
</protein>
<accession>A0A1M7IW73</accession>
<keyword evidence="1" id="KW-0472">Membrane</keyword>
<evidence type="ECO:0000256" key="1">
    <source>
        <dbReference type="SAM" id="Phobius"/>
    </source>
</evidence>
<dbReference type="EMBL" id="FRBL01000008">
    <property type="protein sequence ID" value="SHM44976.1"/>
    <property type="molecule type" value="Genomic_DNA"/>
</dbReference>
<dbReference type="Proteomes" id="UP000184420">
    <property type="component" value="Unassembled WGS sequence"/>
</dbReference>
<keyword evidence="1" id="KW-0812">Transmembrane</keyword>
<keyword evidence="3" id="KW-1185">Reference proteome</keyword>
<dbReference type="AlphaFoldDB" id="A0A1M7IW73"/>
<name>A0A1M7IW73_9BACT</name>
<evidence type="ECO:0000313" key="3">
    <source>
        <dbReference type="Proteomes" id="UP000184420"/>
    </source>
</evidence>
<gene>
    <name evidence="2" type="ORF">SAMN05444266_108120</name>
</gene>
<dbReference type="STRING" id="1419482.SAMN05444266_108120"/>
<dbReference type="OrthoDB" id="673062at2"/>
<organism evidence="2 3">
    <name type="scientific">Chitinophaga jiangningensis</name>
    <dbReference type="NCBI Taxonomy" id="1419482"/>
    <lineage>
        <taxon>Bacteria</taxon>
        <taxon>Pseudomonadati</taxon>
        <taxon>Bacteroidota</taxon>
        <taxon>Chitinophagia</taxon>
        <taxon>Chitinophagales</taxon>
        <taxon>Chitinophagaceae</taxon>
        <taxon>Chitinophaga</taxon>
    </lineage>
</organism>